<comment type="similarity">
    <text evidence="2">Belongs to the TMEM170 family.</text>
</comment>
<protein>
    <submittedName>
        <fullName evidence="7">May24 protein</fullName>
    </submittedName>
</protein>
<dbReference type="Proteomes" id="UP001360560">
    <property type="component" value="Unassembled WGS sequence"/>
</dbReference>
<dbReference type="EMBL" id="BTFZ01000011">
    <property type="protein sequence ID" value="GMM36823.1"/>
    <property type="molecule type" value="Genomic_DNA"/>
</dbReference>
<evidence type="ECO:0000256" key="5">
    <source>
        <dbReference type="ARBA" id="ARBA00023136"/>
    </source>
</evidence>
<reference evidence="7 8" key="1">
    <citation type="journal article" date="2023" name="Elife">
        <title>Identification of key yeast species and microbe-microbe interactions impacting larval growth of Drosophila in the wild.</title>
        <authorList>
            <person name="Mure A."/>
            <person name="Sugiura Y."/>
            <person name="Maeda R."/>
            <person name="Honda K."/>
            <person name="Sakurai N."/>
            <person name="Takahashi Y."/>
            <person name="Watada M."/>
            <person name="Katoh T."/>
            <person name="Gotoh A."/>
            <person name="Gotoh Y."/>
            <person name="Taniguchi I."/>
            <person name="Nakamura K."/>
            <person name="Hayashi T."/>
            <person name="Katayama T."/>
            <person name="Uemura T."/>
            <person name="Hattori Y."/>
        </authorList>
    </citation>
    <scope>NUCLEOTIDE SEQUENCE [LARGE SCALE GENOMIC DNA]</scope>
    <source>
        <strain evidence="7 8">SC-9</strain>
    </source>
</reference>
<feature type="transmembrane region" description="Helical" evidence="6">
    <location>
        <begin position="47"/>
        <end position="67"/>
    </location>
</feature>
<name>A0AAV5QRQ6_9ASCO</name>
<dbReference type="PANTHER" id="PTHR22779">
    <property type="entry name" value="SD17342P"/>
    <property type="match status" value="1"/>
</dbReference>
<organism evidence="7 8">
    <name type="scientific">Saccharomycopsis crataegensis</name>
    <dbReference type="NCBI Taxonomy" id="43959"/>
    <lineage>
        <taxon>Eukaryota</taxon>
        <taxon>Fungi</taxon>
        <taxon>Dikarya</taxon>
        <taxon>Ascomycota</taxon>
        <taxon>Saccharomycotina</taxon>
        <taxon>Saccharomycetes</taxon>
        <taxon>Saccharomycopsidaceae</taxon>
        <taxon>Saccharomycopsis</taxon>
    </lineage>
</organism>
<dbReference type="Pfam" id="PF10190">
    <property type="entry name" value="Tmemb_170"/>
    <property type="match status" value="1"/>
</dbReference>
<dbReference type="RefSeq" id="XP_064853819.1">
    <property type="nucleotide sequence ID" value="XM_064997747.1"/>
</dbReference>
<sequence length="140" mass="15487">MKPYITTANIAVGYTAPKFPSLTMSFSTDDVASEYLFYFQDIWKFTLWWTMIVFGAVYLASGVLAAVCQRSVFTGLFIVVFYVAWGEVQAVVSGSVVGLLLAATYRTGSLTMNTWIPLIWGITQILYVVVSSYSSTSIIL</sequence>
<dbReference type="InterPro" id="IPR019334">
    <property type="entry name" value="TMEM170A/B/YPR153W-like"/>
</dbReference>
<feature type="transmembrane region" description="Helical" evidence="6">
    <location>
        <begin position="115"/>
        <end position="134"/>
    </location>
</feature>
<feature type="transmembrane region" description="Helical" evidence="6">
    <location>
        <begin position="79"/>
        <end position="103"/>
    </location>
</feature>
<keyword evidence="3 6" id="KW-0812">Transmembrane</keyword>
<comment type="subcellular location">
    <subcellularLocation>
        <location evidence="1">Membrane</location>
        <topology evidence="1">Multi-pass membrane protein</topology>
    </subcellularLocation>
</comment>
<keyword evidence="4 6" id="KW-1133">Transmembrane helix</keyword>
<evidence type="ECO:0000256" key="4">
    <source>
        <dbReference type="ARBA" id="ARBA00022989"/>
    </source>
</evidence>
<evidence type="ECO:0000256" key="3">
    <source>
        <dbReference type="ARBA" id="ARBA00022692"/>
    </source>
</evidence>
<dbReference type="GO" id="GO:0016020">
    <property type="term" value="C:membrane"/>
    <property type="evidence" value="ECO:0007669"/>
    <property type="project" value="UniProtKB-SubCell"/>
</dbReference>
<evidence type="ECO:0000313" key="8">
    <source>
        <dbReference type="Proteomes" id="UP001360560"/>
    </source>
</evidence>
<evidence type="ECO:0000256" key="2">
    <source>
        <dbReference type="ARBA" id="ARBA00006325"/>
    </source>
</evidence>
<dbReference type="PANTHER" id="PTHR22779:SF6">
    <property type="entry name" value="SD17342P"/>
    <property type="match status" value="1"/>
</dbReference>
<dbReference type="GeneID" id="90074798"/>
<proteinExistence type="inferred from homology"/>
<keyword evidence="5 6" id="KW-0472">Membrane</keyword>
<evidence type="ECO:0000313" key="7">
    <source>
        <dbReference type="EMBL" id="GMM36823.1"/>
    </source>
</evidence>
<evidence type="ECO:0000256" key="1">
    <source>
        <dbReference type="ARBA" id="ARBA00004141"/>
    </source>
</evidence>
<dbReference type="AlphaFoldDB" id="A0AAV5QRQ6"/>
<evidence type="ECO:0000256" key="6">
    <source>
        <dbReference type="SAM" id="Phobius"/>
    </source>
</evidence>
<accession>A0AAV5QRQ6</accession>
<keyword evidence="8" id="KW-1185">Reference proteome</keyword>
<comment type="caution">
    <text evidence="7">The sequence shown here is derived from an EMBL/GenBank/DDBJ whole genome shotgun (WGS) entry which is preliminary data.</text>
</comment>
<gene>
    <name evidence="7" type="ORF">DASC09_041480</name>
</gene>